<reference evidence="1 2" key="1">
    <citation type="submission" date="2011-04" db="EMBL/GenBank/DDBJ databases">
        <authorList>
            <person name="Muzny D."/>
            <person name="Qin X."/>
            <person name="Deng J."/>
            <person name="Jiang H."/>
            <person name="Liu Y."/>
            <person name="Qu J."/>
            <person name="Song X.-Z."/>
            <person name="Zhang L."/>
            <person name="Thornton R."/>
            <person name="Coyle M."/>
            <person name="Francisco L."/>
            <person name="Jackson L."/>
            <person name="Javaid M."/>
            <person name="Korchina V."/>
            <person name="Kovar C."/>
            <person name="Mata R."/>
            <person name="Mathew T."/>
            <person name="Ngo R."/>
            <person name="Nguyen L."/>
            <person name="Nguyen N."/>
            <person name="Okwuonu G."/>
            <person name="Ongeri F."/>
            <person name="Pham C."/>
            <person name="Simmons D."/>
            <person name="Wilczek-Boney K."/>
            <person name="Hale W."/>
            <person name="Jakkamsetti A."/>
            <person name="Pham P."/>
            <person name="Ruth R."/>
            <person name="San Lucas F."/>
            <person name="Warren J."/>
            <person name="Zhang J."/>
            <person name="Zhao Z."/>
            <person name="Zhou C."/>
            <person name="Zhu D."/>
            <person name="Lee S."/>
            <person name="Bess C."/>
            <person name="Blankenburg K."/>
            <person name="Forbes L."/>
            <person name="Fu Q."/>
            <person name="Gubbala S."/>
            <person name="Hirani K."/>
            <person name="Jayaseelan J.C."/>
            <person name="Lara F."/>
            <person name="Munidasa M."/>
            <person name="Palculict T."/>
            <person name="Patil S."/>
            <person name="Pu L.-L."/>
            <person name="Saada N."/>
            <person name="Tang L."/>
            <person name="Weissenberger G."/>
            <person name="Zhu Y."/>
            <person name="Hemphill L."/>
            <person name="Shang Y."/>
            <person name="Youmans B."/>
            <person name="Ayvaz T."/>
            <person name="Ross M."/>
            <person name="Santibanez J."/>
            <person name="Aqrawi P."/>
            <person name="Gross S."/>
            <person name="Joshi V."/>
            <person name="Fowler G."/>
            <person name="Nazareth L."/>
            <person name="Reid J."/>
            <person name="Worley K."/>
            <person name="Petrosino J."/>
            <person name="Highlander S."/>
            <person name="Gibbs R."/>
        </authorList>
    </citation>
    <scope>NUCLEOTIDE SEQUENCE [LARGE SCALE GENOMIC DNA]</scope>
    <source>
        <strain evidence="1 2">ATCC 23330</strain>
    </source>
</reference>
<dbReference type="AlphaFoldDB" id="F5S8U0"/>
<dbReference type="Proteomes" id="UP000004207">
    <property type="component" value="Unassembled WGS sequence"/>
</dbReference>
<keyword evidence="2" id="KW-1185">Reference proteome</keyword>
<organism evidence="1 2">
    <name type="scientific">Kingella kingae ATCC 23330</name>
    <dbReference type="NCBI Taxonomy" id="887327"/>
    <lineage>
        <taxon>Bacteria</taxon>
        <taxon>Pseudomonadati</taxon>
        <taxon>Pseudomonadota</taxon>
        <taxon>Betaproteobacteria</taxon>
        <taxon>Neisseriales</taxon>
        <taxon>Neisseriaceae</taxon>
        <taxon>Kingella</taxon>
    </lineage>
</organism>
<name>F5S8U0_KINKI</name>
<dbReference type="HOGENOM" id="CLU_3311165_0_0_4"/>
<comment type="caution">
    <text evidence="1">The sequence shown here is derived from an EMBL/GenBank/DDBJ whole genome shotgun (WGS) entry which is preliminary data.</text>
</comment>
<dbReference type="EMBL" id="AFHS01000052">
    <property type="protein sequence ID" value="EGK07916.1"/>
    <property type="molecule type" value="Genomic_DNA"/>
</dbReference>
<evidence type="ECO:0000313" key="1">
    <source>
        <dbReference type="EMBL" id="EGK07916.1"/>
    </source>
</evidence>
<proteinExistence type="predicted"/>
<gene>
    <name evidence="1" type="ORF">HMPREF0476_1623</name>
</gene>
<accession>F5S8U0</accession>
<evidence type="ECO:0000313" key="2">
    <source>
        <dbReference type="Proteomes" id="UP000004207"/>
    </source>
</evidence>
<protein>
    <submittedName>
        <fullName evidence="1">Uncharacterized protein</fullName>
    </submittedName>
</protein>
<sequence length="39" mass="4372">MGDEKLGIIIKEQSSLHFLFAYKSAGCFFRVIYSGLNST</sequence>